<organism evidence="1 2">
    <name type="scientific">Hypoxylon rubiginosum</name>
    <dbReference type="NCBI Taxonomy" id="110542"/>
    <lineage>
        <taxon>Eukaryota</taxon>
        <taxon>Fungi</taxon>
        <taxon>Dikarya</taxon>
        <taxon>Ascomycota</taxon>
        <taxon>Pezizomycotina</taxon>
        <taxon>Sordariomycetes</taxon>
        <taxon>Xylariomycetidae</taxon>
        <taxon>Xylariales</taxon>
        <taxon>Hypoxylaceae</taxon>
        <taxon>Hypoxylon</taxon>
    </lineage>
</organism>
<accession>A0ACB9YJA5</accession>
<sequence>MDPPLKSLFYHVALPAKLPQRSDSNVEDVERALVDRLIAASEQMRYVQQGVCQQVWSCIVQSLLCCKNFNIGGKLERGQLFSHLRNLHKSEFLILHVAAQNAGLIIYKPTDPELSGQILLEVFEASPKCEAVLASQTLSWEFPGSAVTVPSSTFYDDSFLEALSAFLEQASVESPQKFSEYITKAGRAVAEERETPDPSLITSLLLAVLEANGKRVSPTRLKKRVKDDVCWHNSERPWRRLPYWLVLRVGIARYLATMLGGTHGRIQYKFFMCLIHEMVLNDTRGVIELEEQDFLKKKLCRRLFKLDRDHQGQSQIVQDTYESLSSALGPRFNRTMEATTARIETHWNEYKKTITNPIPPLPRRAGPQDQRLSLFCSRECLQNIRARFYNTNLQRPFPLLTNSQPKRHIQTFGNGLLKLFEEEEQIYASFTDRSGYYMVSSAKTKLLHDTIIHYIDQIRHYYDGNAEQKSIMLLTLMEAWVALDKTTCALFPLLYDFHPVFTPRLMECLRLPSIRDISRARDVESYLEIRIAKCGGTRATLFDDPGKGCFAERYFDESSDSAALGDFLLEIQANATVQREMKEREWKEMSLEYDRLTKAYDSATCVYIQSLDGFSSTHSWPCPKCQLERRRARMTINAFESPLPEVSVMTKTVVFELECPEALARYRDATWAILARIAREPQHPRIDPVLCLQDYSELQRYSNVPGSISLASTTKSFLMTHYRQKKRFPVDLDQVCLPNGLKLAYYDSATKDWTGRQETRPSFEHHCKLSLPKNSPFSALLQSPSFGIYGSGPSSYEIAASHTSCPAKLNSHEYMAFQYLLSGKSRRWISILTELGSSNLNLSTETTVLLFDHLAHQMGAAEKYQGLLGVIHSVFKDVSFCKALLQQLRMKLEAVAPNWRETHVMEIVITLSLRLVAFTTLLPEMAHQTKMALDLLYEARQITLRWVRMLRKEIYCASDHNNAQSWQSYLLWAALLCKRTYASHQVATAQDLDSDSLAAFVECSATAYDNLPNDITSLGQLIRNAYVRDLRMMYNFRDQVRLSINRHGRDGILVALQNLWPEAESKSIRTIKFEEDNWLQIQLRDSLEDSPEGFQVARYNHVFGILLINGQPLSKLPTDDKSTTILEELFGGQTSLMKYPSSKPGMTHHLASKMGDHEIHIGYDGETPIIRAIRGTHVIEYVPREVFYRGNSFDLPVPLIHNCTHWLNLKSGVLEIRPRSKNIWNSHPHNWRLDIKASKCTRSHPKSDDILVDPYCQLSSRVSSIFGYFEPKRHLVIYQPASQHSLTVDMPRMQLRWFVNANQLLQSSHLQAEIDPNQCIDTWYGFDSKLVCRSVKDPSERSVLVPFGNVTAKRRGCHVQVRIQAHDRPTTQYVRYMINKTLGRIDCASNLVLTYKKAELHALTSFFLPDPLTGLTGVESSFATLASGISQPWSPLTSGQLPILQHISRLSPKRDYYPEGRKMMKRESWHDQLPVMIQREEYHFLVDQIVTQSAKIGRFSSQETDTLDMPSSGAPHLNYRALHRRILYERRSGYGLQLKAPTDTIYEARHHPRDTSQRYANVLEAVTIIHNNPAFMPTVDDLAESLSQSPTIKGYAQEFEKTTLHDRLDVDVRREWGPLVNTIRDMQDKCKLMFFVALISFRSDANMPLIRTLLAFAQNDRLQSLSLPSHIEYRSFRPNQRPQLDVLAKLIEPFQTPPPNDLPLMEFASSKDLRRLRLARQAHAQKADADCHTLAQSLLLEWPAPSLSAAHDSNDSLIDVPAAADRVRPEWERLYQNHEFYLHLQEVQKILKKIHSDVQFQRPQFVPSDLVFTIQQPDYDLPTLGDNLMRMPIARVVANAQGKPKEEDMQRRIPLQNGTVSRVSQELEDIIRSFANSSSTIKQRYAGDLKKSLVSFNVRGLQATTASVPSSCSERTVTQLQGVVGGCLAEIESALKQPSNMYSQTQIIWLQQGQLFPAITPITLLEQLRSTANLSFGSGMKDRLLHFAVSITKLQRQIRMQSYLKSHEIARLEEERMNVGHSNWRVDEYPDWLLLEVESNLLIRETQVEVALAIISPESQANSVLQLNMGQGKTSIIIPMVAVLLADGKNLMRISVPKALLQQTAQLLHGRLGGLVGRDICHVPFSRRTPTKEEHIKLFHKIHHDIKKNRGVMICLPEHQMSFMLSGLQRVLDQRIPEANMMIRVQNWLKSCARDVLDECDHTLAVKTQLIYPSGSQMAVDGHPHRWLIAEQILSLVDMHLHDLSASFPHSIEVVRRHHGGFPFVFFLRPDVEEEMIKRLKYDICQGSRGIIPIDTLEPADRIAVKEFLSGGKVRQSSLDRISRLCPDRPHVKQTIYLLRGFFIHRILVMALKKRYNVQYGLHPSRDPVAVPFHAKGVPSEQSEFGHADVAILLTALAFYYRGIDKSQTRQALEAVLKSDDPTSVYDKWTEDDDFPDYLRDWHSININDSQQINQIWNCVRYKVAVIDYFMNNFVFPLHAKQFKIRLQSNGWDIPLLPTMQQGKTAKNSSSNKSGGLTTGFSGTNDVKPLLPLTIKQDDLPSLSHTNGEVLTYLLQPRSREYVVMAGPDQSRLDETAFLRMLRNYDLRILIDSGAQILEQSNRELAETWLRIDGRATVALYFDGDSPFILSKQGTITPLLASPYADNLDEVLVYLDEAHTRGTDLRFGRKACAALTLGLGQTKDHTVQAAMRLRQLGTTQSVMFFSPPEVNQSIRDLCNKKEKENVDSHDVIRWLINNTCDGIEQLQPLYYSQGIDFCNRMQAAKDFPDFLTDEDQRVAFLSAIKHKERQTLQQLYGPQTKSKTNASLKSTQEVASFVKELEMRKKTFQDTGQAVHASALQEVEQEREMERETEYEVEAVRQLQKPLAYTPHKFPGLHKALDIFARTGRIPAGSDNFIQVLRALSRTALGRRYKINYGVSSSQLFISTEFERTVKLVIESVNDNFMRPVQWILYGRSPETAIIVTPEEAELLINIIRENERGQGASPTYLLTYAAPVTRRMMTNFNSLKFYSLPSLPEDWQPPKWLVTELGYFAGRLYFDWSEYDSICTMLGIDASTPGVDELDISETDATDPSAEGPCTKASQDPNGSLKTSNSSERKLNGLTPKPYTFTQEYLAVRRRGQDFTHTPMGFLCSGKPLNRDNPFFRAAEAPRRARGLVPVGTAHVDENEGATAEGGETMDLGNYDPSAELRDGEDEVVIKYDESEMRQPEEESESEESDDEDSGESQPSRRRRGKRGGRGRGRGN</sequence>
<evidence type="ECO:0000313" key="2">
    <source>
        <dbReference type="Proteomes" id="UP001497700"/>
    </source>
</evidence>
<evidence type="ECO:0000313" key="1">
    <source>
        <dbReference type="EMBL" id="KAI4859110.1"/>
    </source>
</evidence>
<proteinExistence type="predicted"/>
<protein>
    <submittedName>
        <fullName evidence="1">Uncharacterized protein</fullName>
    </submittedName>
</protein>
<dbReference type="Proteomes" id="UP001497700">
    <property type="component" value="Unassembled WGS sequence"/>
</dbReference>
<dbReference type="EMBL" id="MU393656">
    <property type="protein sequence ID" value="KAI4859110.1"/>
    <property type="molecule type" value="Genomic_DNA"/>
</dbReference>
<gene>
    <name evidence="1" type="ORF">F4820DRAFT_467320</name>
</gene>
<comment type="caution">
    <text evidence="1">The sequence shown here is derived from an EMBL/GenBank/DDBJ whole genome shotgun (WGS) entry which is preliminary data.</text>
</comment>
<name>A0ACB9YJA5_9PEZI</name>
<keyword evidence="2" id="KW-1185">Reference proteome</keyword>
<reference evidence="1 2" key="1">
    <citation type="journal article" date="2022" name="New Phytol.">
        <title>Ecological generalism drives hyperdiversity of secondary metabolite gene clusters in xylarialean endophytes.</title>
        <authorList>
            <person name="Franco M.E.E."/>
            <person name="Wisecaver J.H."/>
            <person name="Arnold A.E."/>
            <person name="Ju Y.M."/>
            <person name="Slot J.C."/>
            <person name="Ahrendt S."/>
            <person name="Moore L.P."/>
            <person name="Eastman K.E."/>
            <person name="Scott K."/>
            <person name="Konkel Z."/>
            <person name="Mondo S.J."/>
            <person name="Kuo A."/>
            <person name="Hayes R.D."/>
            <person name="Haridas S."/>
            <person name="Andreopoulos B."/>
            <person name="Riley R."/>
            <person name="LaButti K."/>
            <person name="Pangilinan J."/>
            <person name="Lipzen A."/>
            <person name="Amirebrahimi M."/>
            <person name="Yan J."/>
            <person name="Adam C."/>
            <person name="Keymanesh K."/>
            <person name="Ng V."/>
            <person name="Louie K."/>
            <person name="Northen T."/>
            <person name="Drula E."/>
            <person name="Henrissat B."/>
            <person name="Hsieh H.M."/>
            <person name="Youens-Clark K."/>
            <person name="Lutzoni F."/>
            <person name="Miadlikowska J."/>
            <person name="Eastwood D.C."/>
            <person name="Hamelin R.C."/>
            <person name="Grigoriev I.V."/>
            <person name="U'Ren J.M."/>
        </authorList>
    </citation>
    <scope>NUCLEOTIDE SEQUENCE [LARGE SCALE GENOMIC DNA]</scope>
    <source>
        <strain evidence="1 2">CBS 119005</strain>
    </source>
</reference>